<reference evidence="5 6" key="1">
    <citation type="submission" date="2019-12" db="EMBL/GenBank/DDBJ databases">
        <title>Ruegeria JWLKs population differentiation of coral mucus and skeleton niches.</title>
        <authorList>
            <person name="Luo D."/>
        </authorList>
    </citation>
    <scope>NUCLEOTIDE SEQUENCE [LARGE SCALE GENOMIC DNA]</scope>
    <source>
        <strain evidence="5 6">HKCCD6238</strain>
    </source>
</reference>
<dbReference type="Gene3D" id="1.10.10.10">
    <property type="entry name" value="Winged helix-like DNA-binding domain superfamily/Winged helix DNA-binding domain"/>
    <property type="match status" value="1"/>
</dbReference>
<dbReference type="EMBL" id="WVQY01000006">
    <property type="protein sequence ID" value="NOD31824.1"/>
    <property type="molecule type" value="Genomic_DNA"/>
</dbReference>
<dbReference type="SUPFAM" id="SSF46785">
    <property type="entry name" value="Winged helix' DNA-binding domain"/>
    <property type="match status" value="1"/>
</dbReference>
<proteinExistence type="predicted"/>
<dbReference type="Gene3D" id="2.60.120.10">
    <property type="entry name" value="Jelly Rolls"/>
    <property type="match status" value="1"/>
</dbReference>
<dbReference type="SUPFAM" id="SSF51206">
    <property type="entry name" value="cAMP-binding domain-like"/>
    <property type="match status" value="1"/>
</dbReference>
<organism evidence="5 6">
    <name type="scientific">Ruegeria atlantica</name>
    <dbReference type="NCBI Taxonomy" id="81569"/>
    <lineage>
        <taxon>Bacteria</taxon>
        <taxon>Pseudomonadati</taxon>
        <taxon>Pseudomonadota</taxon>
        <taxon>Alphaproteobacteria</taxon>
        <taxon>Rhodobacterales</taxon>
        <taxon>Roseobacteraceae</taxon>
        <taxon>Ruegeria</taxon>
    </lineage>
</organism>
<dbReference type="RefSeq" id="WP_171206441.1">
    <property type="nucleotide sequence ID" value="NZ_WVQY01000006.1"/>
</dbReference>
<comment type="caution">
    <text evidence="5">The sequence shown here is derived from an EMBL/GenBank/DDBJ whole genome shotgun (WGS) entry which is preliminary data.</text>
</comment>
<keyword evidence="6" id="KW-1185">Reference proteome</keyword>
<evidence type="ECO:0000313" key="6">
    <source>
        <dbReference type="Proteomes" id="UP000599383"/>
    </source>
</evidence>
<dbReference type="Pfam" id="PF00027">
    <property type="entry name" value="cNMP_binding"/>
    <property type="match status" value="1"/>
</dbReference>
<dbReference type="InterPro" id="IPR036388">
    <property type="entry name" value="WH-like_DNA-bd_sf"/>
</dbReference>
<dbReference type="InterPro" id="IPR000595">
    <property type="entry name" value="cNMP-bd_dom"/>
</dbReference>
<evidence type="ECO:0000259" key="4">
    <source>
        <dbReference type="PROSITE" id="PS51063"/>
    </source>
</evidence>
<dbReference type="CDD" id="cd00038">
    <property type="entry name" value="CAP_ED"/>
    <property type="match status" value="1"/>
</dbReference>
<protein>
    <submittedName>
        <fullName evidence="5">Cyclic nucleotide-binding domain-containing protein</fullName>
    </submittedName>
</protein>
<dbReference type="InterPro" id="IPR012318">
    <property type="entry name" value="HTH_CRP"/>
</dbReference>
<dbReference type="PROSITE" id="PS51063">
    <property type="entry name" value="HTH_CRP_2"/>
    <property type="match status" value="1"/>
</dbReference>
<name>A0ABX1WEW9_9RHOB</name>
<dbReference type="Proteomes" id="UP000599383">
    <property type="component" value="Unassembled WGS sequence"/>
</dbReference>
<feature type="domain" description="HTH crp-type" evidence="4">
    <location>
        <begin position="156"/>
        <end position="230"/>
    </location>
</feature>
<sequence length="249" mass="27767">MTQQRKNSLIACADCPLRQMDVFLPFSEDDLRFMQGFKTGEMQAEPGTQLFIEGAKSAHLFTVLSGMGVRYKTLENGRRQVIGFVLPGDLVGLQAGVMGEMRHSVEATTAMRLCVFNRSRLFELYQNQPDRAFDLTFLAAVEEHFLGDALTTVGQRGAIEKIAWSLHRFYTRSQAVGLAKGLQCPLPYRQQDLADALGLSLVHTNKTLRRLKDLGLAEWSNNVLQINDLEGLAELGLVEITEAVPRPLI</sequence>
<keyword evidence="1" id="KW-0805">Transcription regulation</keyword>
<evidence type="ECO:0000256" key="3">
    <source>
        <dbReference type="ARBA" id="ARBA00023163"/>
    </source>
</evidence>
<keyword evidence="2" id="KW-0238">DNA-binding</keyword>
<dbReference type="InterPro" id="IPR018490">
    <property type="entry name" value="cNMP-bd_dom_sf"/>
</dbReference>
<accession>A0ABX1WEW9</accession>
<gene>
    <name evidence="5" type="ORF">GS617_16245</name>
</gene>
<evidence type="ECO:0000256" key="1">
    <source>
        <dbReference type="ARBA" id="ARBA00023015"/>
    </source>
</evidence>
<dbReference type="InterPro" id="IPR014710">
    <property type="entry name" value="RmlC-like_jellyroll"/>
</dbReference>
<dbReference type="InterPro" id="IPR036390">
    <property type="entry name" value="WH_DNA-bd_sf"/>
</dbReference>
<keyword evidence="3" id="KW-0804">Transcription</keyword>
<dbReference type="Pfam" id="PF13545">
    <property type="entry name" value="HTH_Crp_2"/>
    <property type="match status" value="1"/>
</dbReference>
<evidence type="ECO:0000313" key="5">
    <source>
        <dbReference type="EMBL" id="NOD31824.1"/>
    </source>
</evidence>
<evidence type="ECO:0000256" key="2">
    <source>
        <dbReference type="ARBA" id="ARBA00023125"/>
    </source>
</evidence>